<feature type="domain" description="Chorismate-utilising enzyme C-terminal" evidence="11">
    <location>
        <begin position="505"/>
        <end position="789"/>
    </location>
</feature>
<protein>
    <recommendedName>
        <fullName evidence="4">aminodeoxychorismate synthase</fullName>
        <ecNumber evidence="4">2.6.1.85</ecNumber>
    </recommendedName>
    <alternativeName>
        <fullName evidence="8">Para-aminobenzoate synthase</fullName>
    </alternativeName>
    <alternativeName>
        <fullName evidence="9">p-aminobenzoic acid synthase</fullName>
    </alternativeName>
</protein>
<dbReference type="AlphaFoldDB" id="A0A8A1M9K8"/>
<dbReference type="Proteomes" id="UP000663671">
    <property type="component" value="Chromosome 7"/>
</dbReference>
<evidence type="ECO:0000256" key="7">
    <source>
        <dbReference type="ARBA" id="ARBA00022962"/>
    </source>
</evidence>
<dbReference type="CDD" id="cd01743">
    <property type="entry name" value="GATase1_Anthranilate_Synthase"/>
    <property type="match status" value="1"/>
</dbReference>
<comment type="pathway">
    <text evidence="2">Cofactor biosynthesis; tetrahydrofolate biosynthesis; 4-aminobenzoate from chorismate: step 1/2.</text>
</comment>
<dbReference type="InterPro" id="IPR006221">
    <property type="entry name" value="TrpG/PapA_dom"/>
</dbReference>
<evidence type="ECO:0000256" key="8">
    <source>
        <dbReference type="ARBA" id="ARBA00031329"/>
    </source>
</evidence>
<evidence type="ECO:0000256" key="2">
    <source>
        <dbReference type="ARBA" id="ARBA00005009"/>
    </source>
</evidence>
<proteinExistence type="inferred from homology"/>
<evidence type="ECO:0000259" key="12">
    <source>
        <dbReference type="Pfam" id="PF04715"/>
    </source>
</evidence>
<dbReference type="Pfam" id="PF00117">
    <property type="entry name" value="GATase"/>
    <property type="match status" value="1"/>
</dbReference>
<dbReference type="VEuPathDB" id="FungiDB:I7I51_02368"/>
<name>A0A8A1M9K8_AJECA</name>
<dbReference type="Pfam" id="PF00425">
    <property type="entry name" value="Chorismate_bind"/>
    <property type="match status" value="1"/>
</dbReference>
<evidence type="ECO:0000256" key="4">
    <source>
        <dbReference type="ARBA" id="ARBA00013139"/>
    </source>
</evidence>
<evidence type="ECO:0000256" key="5">
    <source>
        <dbReference type="ARBA" id="ARBA00022679"/>
    </source>
</evidence>
<dbReference type="PANTHER" id="PTHR11236">
    <property type="entry name" value="AMINOBENZOATE/ANTHRANILATE SYNTHASE"/>
    <property type="match status" value="1"/>
</dbReference>
<dbReference type="GO" id="GO:0046654">
    <property type="term" value="P:tetrahydrofolate biosynthetic process"/>
    <property type="evidence" value="ECO:0007669"/>
    <property type="project" value="UniProtKB-UniPathway"/>
</dbReference>
<dbReference type="GO" id="GO:0000162">
    <property type="term" value="P:L-tryptophan biosynthetic process"/>
    <property type="evidence" value="ECO:0007669"/>
    <property type="project" value="TreeGrafter"/>
</dbReference>
<evidence type="ECO:0000256" key="1">
    <source>
        <dbReference type="ARBA" id="ARBA00001000"/>
    </source>
</evidence>
<dbReference type="InterPro" id="IPR017926">
    <property type="entry name" value="GATASE"/>
</dbReference>
<keyword evidence="7" id="KW-0315">Glutamine amidotransferase</keyword>
<evidence type="ECO:0000256" key="6">
    <source>
        <dbReference type="ARBA" id="ARBA00022909"/>
    </source>
</evidence>
<dbReference type="InterPro" id="IPR015890">
    <property type="entry name" value="Chorismate_C"/>
</dbReference>
<dbReference type="InterPro" id="IPR010117">
    <property type="entry name" value="PabB_fungal"/>
</dbReference>
<dbReference type="Gene3D" id="3.40.50.880">
    <property type="match status" value="1"/>
</dbReference>
<dbReference type="GO" id="GO:0005737">
    <property type="term" value="C:cytoplasm"/>
    <property type="evidence" value="ECO:0007669"/>
    <property type="project" value="TreeGrafter"/>
</dbReference>
<dbReference type="UniPathway" id="UPA00077">
    <property type="reaction ID" value="UER00149"/>
</dbReference>
<dbReference type="GO" id="GO:0008153">
    <property type="term" value="P:4-aminobenzoate biosynthetic process"/>
    <property type="evidence" value="ECO:0007669"/>
    <property type="project" value="TreeGrafter"/>
</dbReference>
<dbReference type="InterPro" id="IPR006805">
    <property type="entry name" value="Anth_synth_I_N"/>
</dbReference>
<feature type="domain" description="Anthranilate synthase component I N-terminal" evidence="12">
    <location>
        <begin position="304"/>
        <end position="429"/>
    </location>
</feature>
<dbReference type="InterPro" id="IPR005801">
    <property type="entry name" value="ADC_synthase"/>
</dbReference>
<evidence type="ECO:0000256" key="3">
    <source>
        <dbReference type="ARBA" id="ARBA00005970"/>
    </source>
</evidence>
<dbReference type="PRINTS" id="PR00097">
    <property type="entry name" value="ANTSNTHASEII"/>
</dbReference>
<evidence type="ECO:0000256" key="9">
    <source>
        <dbReference type="ARBA" id="ARBA00031904"/>
    </source>
</evidence>
<dbReference type="InterPro" id="IPR019999">
    <property type="entry name" value="Anth_synth_I-like"/>
</dbReference>
<organism evidence="13 14">
    <name type="scientific">Ajellomyces capsulatus</name>
    <name type="common">Darling's disease fungus</name>
    <name type="synonym">Histoplasma capsulatum</name>
    <dbReference type="NCBI Taxonomy" id="5037"/>
    <lineage>
        <taxon>Eukaryota</taxon>
        <taxon>Fungi</taxon>
        <taxon>Dikarya</taxon>
        <taxon>Ascomycota</taxon>
        <taxon>Pezizomycotina</taxon>
        <taxon>Eurotiomycetes</taxon>
        <taxon>Eurotiomycetidae</taxon>
        <taxon>Onygenales</taxon>
        <taxon>Ajellomycetaceae</taxon>
        <taxon>Histoplasma</taxon>
    </lineage>
</organism>
<dbReference type="OrthoDB" id="64220at2759"/>
<keyword evidence="6" id="KW-0289">Folate biosynthesis</keyword>
<dbReference type="GO" id="GO:0046656">
    <property type="term" value="P:folic acid biosynthetic process"/>
    <property type="evidence" value="ECO:0007669"/>
    <property type="project" value="UniProtKB-KW"/>
</dbReference>
<dbReference type="PROSITE" id="PS51273">
    <property type="entry name" value="GATASE_TYPE_1"/>
    <property type="match status" value="1"/>
</dbReference>
<dbReference type="GO" id="GO:0046820">
    <property type="term" value="F:4-amino-4-deoxychorismate synthase activity"/>
    <property type="evidence" value="ECO:0007669"/>
    <property type="project" value="UniProtKB-EC"/>
</dbReference>
<evidence type="ECO:0000259" key="11">
    <source>
        <dbReference type="Pfam" id="PF00425"/>
    </source>
</evidence>
<dbReference type="EMBL" id="CP069112">
    <property type="protein sequence ID" value="QSS62629.1"/>
    <property type="molecule type" value="Genomic_DNA"/>
</dbReference>
<evidence type="ECO:0000313" key="14">
    <source>
        <dbReference type="Proteomes" id="UP000663671"/>
    </source>
</evidence>
<dbReference type="Gene3D" id="3.60.120.10">
    <property type="entry name" value="Anthranilate synthase"/>
    <property type="match status" value="1"/>
</dbReference>
<evidence type="ECO:0000259" key="10">
    <source>
        <dbReference type="Pfam" id="PF00117"/>
    </source>
</evidence>
<gene>
    <name evidence="13" type="ORF">I7I51_02368</name>
</gene>
<accession>A0A8A1M9K8</accession>
<evidence type="ECO:0000313" key="13">
    <source>
        <dbReference type="EMBL" id="QSS62629.1"/>
    </source>
</evidence>
<dbReference type="SUPFAM" id="SSF52317">
    <property type="entry name" value="Class I glutamine amidotransferase-like"/>
    <property type="match status" value="1"/>
</dbReference>
<dbReference type="InterPro" id="IPR029062">
    <property type="entry name" value="Class_I_gatase-like"/>
</dbReference>
<dbReference type="PANTHER" id="PTHR11236:SF18">
    <property type="entry name" value="AMINODEOXYCHORISMATE SYNTHASE"/>
    <property type="match status" value="1"/>
</dbReference>
<comment type="catalytic activity">
    <reaction evidence="1">
        <text>chorismate + L-glutamine = 4-amino-4-deoxychorismate + L-glutamate</text>
        <dbReference type="Rhea" id="RHEA:11672"/>
        <dbReference type="ChEBI" id="CHEBI:29748"/>
        <dbReference type="ChEBI" id="CHEBI:29985"/>
        <dbReference type="ChEBI" id="CHEBI:58359"/>
        <dbReference type="ChEBI" id="CHEBI:58406"/>
        <dbReference type="EC" id="2.6.1.85"/>
    </reaction>
</comment>
<reference evidence="13" key="1">
    <citation type="submission" date="2021-01" db="EMBL/GenBank/DDBJ databases">
        <title>Chromosome-level genome assembly of a human fungal pathogen reveals clustering of transcriptionally co-regulated genes.</title>
        <authorList>
            <person name="Voorhies M."/>
            <person name="Cohen S."/>
            <person name="Shea T.P."/>
            <person name="Petrus S."/>
            <person name="Munoz J.F."/>
            <person name="Poplawski S."/>
            <person name="Goldman W.E."/>
            <person name="Michael T."/>
            <person name="Cuomo C.A."/>
            <person name="Sil A."/>
            <person name="Beyhan S."/>
        </authorList>
    </citation>
    <scope>NUCLEOTIDE SEQUENCE</scope>
    <source>
        <strain evidence="13">WU24</strain>
    </source>
</reference>
<keyword evidence="5" id="KW-0808">Transferase</keyword>
<feature type="domain" description="Glutamine amidotransferase" evidence="10">
    <location>
        <begin position="16"/>
        <end position="225"/>
    </location>
</feature>
<sequence length="849" mass="94367">MTCSRSRMKSAGHILYIDAYDSFTGNIVDLIECTLDVVVTIVKIDSSWPVDKEAFLSGFDAIVASPGPGTATNPKDVGIMSDIWELDNIPVFGVCLGFQSLCVKFGASIRKLPEPRHGKVVSFTHSGTDIFDSLPASFEVTLYHSLQVDLGHEVEASGDVADSELCWVASTKCPDLIPLAWFRDSATPGEANAMAVRHRNKPFWGVQFHPESCKSDPASRKMIKNWWTFVLEHNRQFRRINRGLVEIHDPLAVSDVLLETGDEILEWCSSSISTSSYRTLDRGSLTIEEICEVVDIPKSPCVVLDSNARYNIISVLGPGSWTLEYSLSTRKSTISRLCGSMSSKEYCHEHSHVWELLTRILSKKKVLTGCSSLPFWGGFMGYLSYEMGLADLDKEATPITTVNDGTRDVGLLWVERSIVVDQETQKIYVQSIREFDERPGEWIDITVNRLIGLTDKKSGDDIAFNLTAASNHIAGDSNNVPRMKYSDEQLGEIMVRGSKIIKPNEQVYKEKIAKCQEYIRDGESYELCLTDQTSVVLRPCQSLLEENIRPWILYKRLRKYTPAAYGAFVRIGNAAIISRSPECFLEYDRNCQIDMKPMKGTVKKSEDMTLEKAREILNTPKEMGENLMIADLVRHDLFNVCNSGGVTVHKLLEVEDHPRVYQLVTHVKGIPQSVPLAGKTRDSIQLKEKVNPHDYCALRQCLPPGSMTGAPKKRSCELLRKIEGEKRGIYSGVMGYFDAGGRSCFSVIIRTAYCWINPATKEEVWRIGAGGAVTALSTPEGEWDEMITKLDTVLGIFHGSAEADENADGGGALLELNAITTIQGEDDDSLALANQSSPTTLANHMTSHE</sequence>
<dbReference type="EC" id="2.6.1.85" evidence="4"/>
<comment type="similarity">
    <text evidence="3">In the C-terminal section; belongs to the anthranilate synthase component I family.</text>
</comment>
<dbReference type="Pfam" id="PF04715">
    <property type="entry name" value="Anth_synt_I_N"/>
    <property type="match status" value="1"/>
</dbReference>
<dbReference type="SUPFAM" id="SSF56322">
    <property type="entry name" value="ADC synthase"/>
    <property type="match status" value="1"/>
</dbReference>
<dbReference type="NCBIfam" id="TIGR01823">
    <property type="entry name" value="PabB-fungal"/>
    <property type="match status" value="1"/>
</dbReference>